<feature type="compositionally biased region" description="Basic and acidic residues" evidence="1">
    <location>
        <begin position="27"/>
        <end position="52"/>
    </location>
</feature>
<reference evidence="5" key="1">
    <citation type="journal article" date="2019" name="Int. J. Syst. Evol. Microbiol.">
        <title>The Global Catalogue of Microorganisms (GCM) 10K type strain sequencing project: providing services to taxonomists for standard genome sequencing and annotation.</title>
        <authorList>
            <consortium name="The Broad Institute Genomics Platform"/>
            <consortium name="The Broad Institute Genome Sequencing Center for Infectious Disease"/>
            <person name="Wu L."/>
            <person name="Ma J."/>
        </authorList>
    </citation>
    <scope>NUCLEOTIDE SEQUENCE [LARGE SCALE GENOMIC DNA]</scope>
    <source>
        <strain evidence="5">JCM 17388</strain>
    </source>
</reference>
<evidence type="ECO:0000256" key="1">
    <source>
        <dbReference type="SAM" id="MobiDB-lite"/>
    </source>
</evidence>
<evidence type="ECO:0000313" key="4">
    <source>
        <dbReference type="EMBL" id="GAA4205545.1"/>
    </source>
</evidence>
<keyword evidence="2" id="KW-1133">Transmembrane helix</keyword>
<dbReference type="RefSeq" id="WP_344922126.1">
    <property type="nucleotide sequence ID" value="NZ_BAABAQ010000015.1"/>
</dbReference>
<feature type="transmembrane region" description="Helical" evidence="2">
    <location>
        <begin position="84"/>
        <end position="105"/>
    </location>
</feature>
<feature type="region of interest" description="Disordered" evidence="1">
    <location>
        <begin position="1"/>
        <end position="80"/>
    </location>
</feature>
<organism evidence="4 5">
    <name type="scientific">Streptosporangium oxazolinicum</name>
    <dbReference type="NCBI Taxonomy" id="909287"/>
    <lineage>
        <taxon>Bacteria</taxon>
        <taxon>Bacillati</taxon>
        <taxon>Actinomycetota</taxon>
        <taxon>Actinomycetes</taxon>
        <taxon>Streptosporangiales</taxon>
        <taxon>Streptosporangiaceae</taxon>
        <taxon>Streptosporangium</taxon>
    </lineage>
</organism>
<sequence>MDEMNLLRDRAEAQPAPRPEAVASALDRLHGAVREAAGEAGHGADRKPERTSRRSARLPGSRRRLAATGPPTAPRRRSRPVPRLMAAIAVAATVVAVVVTTTVVARGPGEERPPVLTAMGGREAWHEGDPELVVWLCENDSPFVGCGGGGFAVEDGGLGAPPDPILGGEATTPQDKVVIERTLGAMPQVEAISFVSRQEAYADLLRREQEGSGLGHSRRKLSDILDEEDMKESYTLKMRPGTDWNAVIETAEALRGVANVLNRKCLTENAQEIAERDSTLCAPGGYDD</sequence>
<evidence type="ECO:0000313" key="5">
    <source>
        <dbReference type="Proteomes" id="UP001501251"/>
    </source>
</evidence>
<name>A0ABP8BFU5_9ACTN</name>
<feature type="compositionally biased region" description="Basic residues" evidence="1">
    <location>
        <begin position="53"/>
        <end position="65"/>
    </location>
</feature>
<evidence type="ECO:0000256" key="2">
    <source>
        <dbReference type="SAM" id="Phobius"/>
    </source>
</evidence>
<accession>A0ABP8BFU5</accession>
<proteinExistence type="predicted"/>
<dbReference type="EMBL" id="BAABAQ010000015">
    <property type="protein sequence ID" value="GAA4205545.1"/>
    <property type="molecule type" value="Genomic_DNA"/>
</dbReference>
<gene>
    <name evidence="4" type="ORF">GCM10022252_66270</name>
</gene>
<protein>
    <recommendedName>
        <fullName evidence="3">FtsX extracellular domain-containing protein</fullName>
    </recommendedName>
</protein>
<dbReference type="Pfam" id="PF18075">
    <property type="entry name" value="FtsX_ECD"/>
    <property type="match status" value="1"/>
</dbReference>
<feature type="domain" description="FtsX extracellular" evidence="3">
    <location>
        <begin position="170"/>
        <end position="260"/>
    </location>
</feature>
<dbReference type="Proteomes" id="UP001501251">
    <property type="component" value="Unassembled WGS sequence"/>
</dbReference>
<keyword evidence="5" id="KW-1185">Reference proteome</keyword>
<keyword evidence="2" id="KW-0472">Membrane</keyword>
<keyword evidence="2" id="KW-0812">Transmembrane</keyword>
<evidence type="ECO:0000259" key="3">
    <source>
        <dbReference type="Pfam" id="PF18075"/>
    </source>
</evidence>
<dbReference type="InterPro" id="IPR040690">
    <property type="entry name" value="FtsX_ECD"/>
</dbReference>
<comment type="caution">
    <text evidence="4">The sequence shown here is derived from an EMBL/GenBank/DDBJ whole genome shotgun (WGS) entry which is preliminary data.</text>
</comment>
<dbReference type="Gene3D" id="3.30.70.3040">
    <property type="match status" value="1"/>
</dbReference>
<feature type="compositionally biased region" description="Low complexity" evidence="1">
    <location>
        <begin position="13"/>
        <end position="23"/>
    </location>
</feature>
<feature type="compositionally biased region" description="Basic and acidic residues" evidence="1">
    <location>
        <begin position="1"/>
        <end position="12"/>
    </location>
</feature>